<keyword evidence="1" id="KW-0472">Membrane</keyword>
<evidence type="ECO:0000313" key="3">
    <source>
        <dbReference type="Proteomes" id="UP001497600"/>
    </source>
</evidence>
<accession>A0ABP0EDY2</accession>
<sequence length="170" mass="19149">MSNSTKYQKLDQDDAIPLGGVADGNTSFATGPASWTPVLTEFLVRLPVNDGPKLRILLDPSQGIEALKSVVRDKVYQVRFNMKGYRPGSFFLTWVNEVGQILAIVSDEDIRHCVEVSKQRSANPIELTAQFEEEEESHPERVLYGLGLFFLFILISLYIRTKNRCIANNN</sequence>
<dbReference type="SUPFAM" id="SSF54277">
    <property type="entry name" value="CAD &amp; PB1 domains"/>
    <property type="match status" value="1"/>
</dbReference>
<keyword evidence="1" id="KW-1133">Transmembrane helix</keyword>
<organism evidence="2 3">
    <name type="scientific">[Candida] anglica</name>
    <dbReference type="NCBI Taxonomy" id="148631"/>
    <lineage>
        <taxon>Eukaryota</taxon>
        <taxon>Fungi</taxon>
        <taxon>Dikarya</taxon>
        <taxon>Ascomycota</taxon>
        <taxon>Saccharomycotina</taxon>
        <taxon>Pichiomycetes</taxon>
        <taxon>Debaryomycetaceae</taxon>
        <taxon>Kurtzmaniella</taxon>
    </lineage>
</organism>
<name>A0ABP0EDY2_9ASCO</name>
<reference evidence="2 3" key="1">
    <citation type="submission" date="2024-01" db="EMBL/GenBank/DDBJ databases">
        <authorList>
            <consortium name="Genoscope - CEA"/>
            <person name="William W."/>
        </authorList>
    </citation>
    <scope>NUCLEOTIDE SEQUENCE [LARGE SCALE GENOMIC DNA]</scope>
    <source>
        <strain evidence="2 3">29B2s-10</strain>
    </source>
</reference>
<feature type="transmembrane region" description="Helical" evidence="1">
    <location>
        <begin position="142"/>
        <end position="159"/>
    </location>
</feature>
<keyword evidence="3" id="KW-1185">Reference proteome</keyword>
<proteinExistence type="predicted"/>
<evidence type="ECO:0000313" key="2">
    <source>
        <dbReference type="EMBL" id="CAK7901116.1"/>
    </source>
</evidence>
<gene>
    <name evidence="2" type="ORF">CAAN4_C10506</name>
</gene>
<protein>
    <submittedName>
        <fullName evidence="2">Uncharacterized protein</fullName>
    </submittedName>
</protein>
<keyword evidence="1" id="KW-0812">Transmembrane</keyword>
<dbReference type="EMBL" id="OZ004255">
    <property type="protein sequence ID" value="CAK7901116.1"/>
    <property type="molecule type" value="Genomic_DNA"/>
</dbReference>
<dbReference type="Proteomes" id="UP001497600">
    <property type="component" value="Chromosome C"/>
</dbReference>
<evidence type="ECO:0000256" key="1">
    <source>
        <dbReference type="SAM" id="Phobius"/>
    </source>
</evidence>